<dbReference type="Proteomes" id="UP000219565">
    <property type="component" value="Unassembled WGS sequence"/>
</dbReference>
<accession>A0A285LSJ2</accession>
<keyword evidence="2" id="KW-1185">Reference proteome</keyword>
<proteinExistence type="predicted"/>
<gene>
    <name evidence="1" type="ORF">SAMN04244553_4838</name>
</gene>
<evidence type="ECO:0000313" key="2">
    <source>
        <dbReference type="Proteomes" id="UP000219565"/>
    </source>
</evidence>
<sequence length="143" mass="16493">MTNDQQSAEPAPIDMDKSDDLEEIVLKVGPGGGRLQRFHGRRLAEARQITKDGAEVVRVYRSRKGKYVVQRQFTDWSAFAMFTDWTRDWKKWRSMFGIGSQDWGDFTVTVVDSVAELRELVPDKVYRTVTDIAQHGRLQDLDI</sequence>
<dbReference type="EMBL" id="OBEG01000005">
    <property type="protein sequence ID" value="SNY87879.1"/>
    <property type="molecule type" value="Genomic_DNA"/>
</dbReference>
<name>A0A285LSJ2_9NOCA</name>
<dbReference type="RefSeq" id="WP_067785322.1">
    <property type="nucleotide sequence ID" value="NZ_JAMTCV010000013.1"/>
</dbReference>
<reference evidence="1 2" key="1">
    <citation type="submission" date="2017-09" db="EMBL/GenBank/DDBJ databases">
        <authorList>
            <person name="Ehlers B."/>
            <person name="Leendertz F.H."/>
        </authorList>
    </citation>
    <scope>NUCLEOTIDE SEQUENCE [LARGE SCALE GENOMIC DNA]</scope>
    <source>
        <strain evidence="1 2">DSM 45537</strain>
    </source>
</reference>
<organism evidence="1 2">
    <name type="scientific">Nocardia amikacinitolerans</name>
    <dbReference type="NCBI Taxonomy" id="756689"/>
    <lineage>
        <taxon>Bacteria</taxon>
        <taxon>Bacillati</taxon>
        <taxon>Actinomycetota</taxon>
        <taxon>Actinomycetes</taxon>
        <taxon>Mycobacteriales</taxon>
        <taxon>Nocardiaceae</taxon>
        <taxon>Nocardia</taxon>
    </lineage>
</organism>
<protein>
    <submittedName>
        <fullName evidence="1">EXLDI protein</fullName>
    </submittedName>
</protein>
<dbReference type="NCBIfam" id="TIGR04342">
    <property type="entry name" value="EXLDI"/>
    <property type="match status" value="1"/>
</dbReference>
<dbReference type="AlphaFoldDB" id="A0A285LSJ2"/>
<evidence type="ECO:0000313" key="1">
    <source>
        <dbReference type="EMBL" id="SNY87879.1"/>
    </source>
</evidence>
<dbReference type="STRING" id="1379680.GCA_001612615_03017"/>
<dbReference type="InterPro" id="IPR027580">
    <property type="entry name" value="EXLDI"/>
</dbReference>